<geneLocation type="plasmid" evidence="1">
    <name>pPHE24</name>
</geneLocation>
<organism evidence="1">
    <name type="scientific">Pseudomonas fluorescens</name>
    <dbReference type="NCBI Taxonomy" id="294"/>
    <lineage>
        <taxon>Bacteria</taxon>
        <taxon>Pseudomonadati</taxon>
        <taxon>Pseudomonadota</taxon>
        <taxon>Gammaproteobacteria</taxon>
        <taxon>Pseudomonadales</taxon>
        <taxon>Pseudomonadaceae</taxon>
        <taxon>Pseudomonas</taxon>
    </lineage>
</organism>
<evidence type="ECO:0000313" key="1">
    <source>
        <dbReference type="EMBL" id="ASI38140.1"/>
    </source>
</evidence>
<keyword evidence="1" id="KW-0614">Plasmid</keyword>
<sequence>MRADLLDRYIARLCAESAGLDSLHIDVPYMAGRKRYEAGRPWPNPLGLVYRAQRIARLGYADAAHGRPVRKLRDSAAPVTNVTYPAPDPVTVTN</sequence>
<dbReference type="AlphaFoldDB" id="A0A220ITE9"/>
<dbReference type="RefSeq" id="WP_102685589.1">
    <property type="nucleotide sequence ID" value="NZ_KY503037.1"/>
</dbReference>
<reference evidence="1" key="1">
    <citation type="submission" date="2017-01" db="EMBL/GenBank/DDBJ databases">
        <title>IS1411 activates the repA gene of the plasmid pG20 in Pseudomonas fluorescens PC20.</title>
        <authorList>
            <person name="Naanuri E."/>
            <person name="Heinaru E."/>
            <person name="Joesaar M."/>
            <person name="Heinaru A."/>
        </authorList>
    </citation>
    <scope>NUCLEOTIDE SEQUENCE</scope>
    <source>
        <strain evidence="1">PC24</strain>
        <plasmid evidence="1">pPHE24</plasmid>
    </source>
</reference>
<name>A0A220ITE9_PSEFL</name>
<accession>A0A220ITE9</accession>
<dbReference type="EMBL" id="KY503037">
    <property type="protein sequence ID" value="ASI38140.1"/>
    <property type="molecule type" value="Genomic_DNA"/>
</dbReference>
<proteinExistence type="predicted"/>
<protein>
    <submittedName>
        <fullName evidence="1">Uncharacterized protein</fullName>
    </submittedName>
</protein>